<dbReference type="Gene3D" id="3.40.50.150">
    <property type="entry name" value="Vaccinia Virus protein VP39"/>
    <property type="match status" value="1"/>
</dbReference>
<name>A0A3B0Z104_9ZZZZ</name>
<protein>
    <submittedName>
        <fullName evidence="1">Spermidine synthase</fullName>
        <ecNumber evidence="1">2.5.1.16</ecNumber>
    </submittedName>
</protein>
<evidence type="ECO:0000313" key="1">
    <source>
        <dbReference type="EMBL" id="VAW80109.1"/>
    </source>
</evidence>
<dbReference type="EMBL" id="UOFN01000124">
    <property type="protein sequence ID" value="VAW80109.1"/>
    <property type="molecule type" value="Genomic_DNA"/>
</dbReference>
<dbReference type="EC" id="2.5.1.16" evidence="1"/>
<dbReference type="InterPro" id="IPR029063">
    <property type="entry name" value="SAM-dependent_MTases_sf"/>
</dbReference>
<reference evidence="1" key="1">
    <citation type="submission" date="2018-06" db="EMBL/GenBank/DDBJ databases">
        <authorList>
            <person name="Zhirakovskaya E."/>
        </authorList>
    </citation>
    <scope>NUCLEOTIDE SEQUENCE</scope>
</reference>
<dbReference type="SUPFAM" id="SSF53335">
    <property type="entry name" value="S-adenosyl-L-methionine-dependent methyltransferases"/>
    <property type="match status" value="1"/>
</dbReference>
<dbReference type="AlphaFoldDB" id="A0A3B0Z104"/>
<organism evidence="1">
    <name type="scientific">hydrothermal vent metagenome</name>
    <dbReference type="NCBI Taxonomy" id="652676"/>
    <lineage>
        <taxon>unclassified sequences</taxon>
        <taxon>metagenomes</taxon>
        <taxon>ecological metagenomes</taxon>
    </lineage>
</organism>
<gene>
    <name evidence="1" type="ORF">MNBD_GAMMA15-1411</name>
</gene>
<keyword evidence="1" id="KW-0808">Transferase</keyword>
<proteinExistence type="predicted"/>
<dbReference type="GO" id="GO:0004766">
    <property type="term" value="F:spermidine synthase activity"/>
    <property type="evidence" value="ECO:0007669"/>
    <property type="project" value="UniProtKB-EC"/>
</dbReference>
<accession>A0A3B0Z104</accession>
<sequence>MAFDFEELDYQQTPLGDISLRRRSEPGLEGKIYYEVKLGDEFLMSSLFTEAEIQLAKLGLAELQGNDLDVVVGGLGLGYTAVATLENPSVRSLIVVEVMQPVIDWHRRGLVPLGKALTSDPRCTLVQADFFEVASSPGMGFVHSDANQQVHAILLDIDHSPSHWLNPGNSAFYTTSGLRNLADKLHPGGIFGLWSNDPPDAGFTDLLDSVFQSSETHSVTFPNPYRGGESSNTVYLARK</sequence>